<protein>
    <submittedName>
        <fullName evidence="1">Soluble quino protein glucose/sorbosone dehydrogenase</fullName>
    </submittedName>
</protein>
<evidence type="ECO:0000313" key="2">
    <source>
        <dbReference type="Proteomes" id="UP000724584"/>
    </source>
</evidence>
<organism evidence="1 2">
    <name type="scientific">Chaetomium tenue</name>
    <dbReference type="NCBI Taxonomy" id="1854479"/>
    <lineage>
        <taxon>Eukaryota</taxon>
        <taxon>Fungi</taxon>
        <taxon>Dikarya</taxon>
        <taxon>Ascomycota</taxon>
        <taxon>Pezizomycotina</taxon>
        <taxon>Sordariomycetes</taxon>
        <taxon>Sordariomycetidae</taxon>
        <taxon>Sordariales</taxon>
        <taxon>Chaetomiaceae</taxon>
        <taxon>Chaetomium</taxon>
    </lineage>
</organism>
<dbReference type="Proteomes" id="UP000724584">
    <property type="component" value="Unassembled WGS sequence"/>
</dbReference>
<evidence type="ECO:0000313" key="1">
    <source>
        <dbReference type="EMBL" id="KAH6623459.1"/>
    </source>
</evidence>
<sequence>MGHLSTLAGVVALSSMLATPVAAQSCSGVTGRFQPKMGSGYRYSVLATGLRNPRHIAVDSAGNLLVTEGATQGVRRLVLEDQGDIVCVQSNTQIISGSTNHGIALSADGKTLFTSNLASVTAYSYDASTGQVGQGKQIVTGMSFQGTHPTRAIATSKWDPDTIVVARGSQANIDTSTTDKAAARSMIKSFSISQGMQSAYDYNTAGEVVGWGLRNIVGMTEDVNFGGFWSVENQMDDVKISGRDIHNDNPAERLSYHGVLNATDNKYKGLNYGYPSCVPAWDAAGVGIDGLLVGGLFKPDNVPDVSADECANNRMTGRLHFHAHTAPLDIKFNPNSTAAYIAFHGSWNRNPANGYRVMRVDFQDGQPVHDVTSTTAQIPVMENTNLGACPNNCFRPVGLDFDQKGRLFVSSDTSGEIYVIYGA</sequence>
<proteinExistence type="predicted"/>
<reference evidence="1 2" key="1">
    <citation type="journal article" date="2021" name="Nat. Commun.">
        <title>Genetic determinants of endophytism in the Arabidopsis root mycobiome.</title>
        <authorList>
            <person name="Mesny F."/>
            <person name="Miyauchi S."/>
            <person name="Thiergart T."/>
            <person name="Pickel B."/>
            <person name="Atanasova L."/>
            <person name="Karlsson M."/>
            <person name="Huettel B."/>
            <person name="Barry K.W."/>
            <person name="Haridas S."/>
            <person name="Chen C."/>
            <person name="Bauer D."/>
            <person name="Andreopoulos W."/>
            <person name="Pangilinan J."/>
            <person name="LaButti K."/>
            <person name="Riley R."/>
            <person name="Lipzen A."/>
            <person name="Clum A."/>
            <person name="Drula E."/>
            <person name="Henrissat B."/>
            <person name="Kohler A."/>
            <person name="Grigoriev I.V."/>
            <person name="Martin F.M."/>
            <person name="Hacquard S."/>
        </authorList>
    </citation>
    <scope>NUCLEOTIDE SEQUENCE [LARGE SCALE GENOMIC DNA]</scope>
    <source>
        <strain evidence="1 2">MPI-SDFR-AT-0079</strain>
    </source>
</reference>
<name>A0ACB7P0M1_9PEZI</name>
<accession>A0ACB7P0M1</accession>
<keyword evidence="2" id="KW-1185">Reference proteome</keyword>
<gene>
    <name evidence="1" type="ORF">F5144DRAFT_362231</name>
</gene>
<dbReference type="EMBL" id="JAGIZQ010000006">
    <property type="protein sequence ID" value="KAH6623459.1"/>
    <property type="molecule type" value="Genomic_DNA"/>
</dbReference>
<comment type="caution">
    <text evidence="1">The sequence shown here is derived from an EMBL/GenBank/DDBJ whole genome shotgun (WGS) entry which is preliminary data.</text>
</comment>